<accession>D0RLT3</accession>
<organism evidence="1 2">
    <name type="scientific">Phytophthora infestans (strain T30-4)</name>
    <name type="common">Potato late blight agent</name>
    <dbReference type="NCBI Taxonomy" id="403677"/>
    <lineage>
        <taxon>Eukaryota</taxon>
        <taxon>Sar</taxon>
        <taxon>Stramenopiles</taxon>
        <taxon>Oomycota</taxon>
        <taxon>Peronosporomycetes</taxon>
        <taxon>Peronosporales</taxon>
        <taxon>Peronosporaceae</taxon>
        <taxon>Phytophthora</taxon>
    </lineage>
</organism>
<dbReference type="Proteomes" id="UP000006643">
    <property type="component" value="Unassembled WGS sequence"/>
</dbReference>
<reference evidence="2" key="1">
    <citation type="journal article" date="2009" name="Nature">
        <title>Genome sequence and analysis of the Irish potato famine pathogen Phytophthora infestans.</title>
        <authorList>
            <consortium name="The Broad Institute Genome Sequencing Platform"/>
            <person name="Haas B.J."/>
            <person name="Kamoun S."/>
            <person name="Zody M.C."/>
            <person name="Jiang R.H."/>
            <person name="Handsaker R.E."/>
            <person name="Cano L.M."/>
            <person name="Grabherr M."/>
            <person name="Kodira C.D."/>
            <person name="Raffaele S."/>
            <person name="Torto-Alalibo T."/>
            <person name="Bozkurt T.O."/>
            <person name="Ah-Fong A.M."/>
            <person name="Alvarado L."/>
            <person name="Anderson V.L."/>
            <person name="Armstrong M.R."/>
            <person name="Avrova A."/>
            <person name="Baxter L."/>
            <person name="Beynon J."/>
            <person name="Boevink P.C."/>
            <person name="Bollmann S.R."/>
            <person name="Bos J.I."/>
            <person name="Bulone V."/>
            <person name="Cai G."/>
            <person name="Cakir C."/>
            <person name="Carrington J.C."/>
            <person name="Chawner M."/>
            <person name="Conti L."/>
            <person name="Costanzo S."/>
            <person name="Ewan R."/>
            <person name="Fahlgren N."/>
            <person name="Fischbach M.A."/>
            <person name="Fugelstad J."/>
            <person name="Gilroy E.M."/>
            <person name="Gnerre S."/>
            <person name="Green P.J."/>
            <person name="Grenville-Briggs L.J."/>
            <person name="Griffith J."/>
            <person name="Grunwald N.J."/>
            <person name="Horn K."/>
            <person name="Horner N.R."/>
            <person name="Hu C.H."/>
            <person name="Huitema E."/>
            <person name="Jeong D.H."/>
            <person name="Jones A.M."/>
            <person name="Jones J.D."/>
            <person name="Jones R.W."/>
            <person name="Karlsson E.K."/>
            <person name="Kunjeti S.G."/>
            <person name="Lamour K."/>
            <person name="Liu Z."/>
            <person name="Ma L."/>
            <person name="Maclean D."/>
            <person name="Chibucos M.C."/>
            <person name="McDonald H."/>
            <person name="McWalters J."/>
            <person name="Meijer H.J."/>
            <person name="Morgan W."/>
            <person name="Morris P.F."/>
            <person name="Munro C.A."/>
            <person name="O'Neill K."/>
            <person name="Ospina-Giraldo M."/>
            <person name="Pinzon A."/>
            <person name="Pritchard L."/>
            <person name="Ramsahoye B."/>
            <person name="Ren Q."/>
            <person name="Restrepo S."/>
            <person name="Roy S."/>
            <person name="Sadanandom A."/>
            <person name="Savidor A."/>
            <person name="Schornack S."/>
            <person name="Schwartz D.C."/>
            <person name="Schumann U.D."/>
            <person name="Schwessinger B."/>
            <person name="Seyer L."/>
            <person name="Sharpe T."/>
            <person name="Silvar C."/>
            <person name="Song J."/>
            <person name="Studholme D.J."/>
            <person name="Sykes S."/>
            <person name="Thines M."/>
            <person name="van de Vondervoort P.J."/>
            <person name="Phuntumart V."/>
            <person name="Wawra S."/>
            <person name="Weide R."/>
            <person name="Win J."/>
            <person name="Young C."/>
            <person name="Zhou S."/>
            <person name="Fry W."/>
            <person name="Meyers B.C."/>
            <person name="van West P."/>
            <person name="Ristaino J."/>
            <person name="Govers F."/>
            <person name="Birch P.R."/>
            <person name="Whisson S.C."/>
            <person name="Judelson H.S."/>
            <person name="Nusbaum C."/>
        </authorList>
    </citation>
    <scope>NUCLEOTIDE SEQUENCE [LARGE SCALE GENOMIC DNA]</scope>
    <source>
        <strain evidence="2">T30-4</strain>
    </source>
</reference>
<sequence length="112" mass="12841">MNCASRLTSTRPLLISSKRYAFSWSAYLRNRHFTARASNLVRFCFGTVTYAWQPNTFRFASSGFLPVHTWFGDLSWLMARVGQYDLAKPACSNMQRAHSTSVRFIRSATPFS</sequence>
<dbReference type="VEuPathDB" id="FungiDB:PITG_22004"/>
<dbReference type="OMA" id="SWSAYLR"/>
<proteinExistence type="predicted"/>
<protein>
    <submittedName>
        <fullName evidence="1">Uncharacterized protein</fullName>
    </submittedName>
</protein>
<dbReference type="KEGG" id="pif:PITG_22004"/>
<keyword evidence="2" id="KW-1185">Reference proteome</keyword>
<dbReference type="InParanoid" id="D0RLT3"/>
<dbReference type="GeneID" id="9468540"/>
<evidence type="ECO:0000313" key="2">
    <source>
        <dbReference type="Proteomes" id="UP000006643"/>
    </source>
</evidence>
<gene>
    <name evidence="1" type="ORF">PITG_22004</name>
</gene>
<dbReference type="OrthoDB" id="121887at2759"/>
<name>D0RLT3_PHYIT</name>
<dbReference type="AlphaFoldDB" id="D0RLT3"/>
<dbReference type="EMBL" id="GG688732">
    <property type="protein sequence ID" value="EEY69588.1"/>
    <property type="molecule type" value="Genomic_DNA"/>
</dbReference>
<evidence type="ECO:0000313" key="1">
    <source>
        <dbReference type="EMBL" id="EEY69588.1"/>
    </source>
</evidence>
<dbReference type="HOGENOM" id="CLU_2150792_0_0_1"/>
<dbReference type="RefSeq" id="XP_002999328.1">
    <property type="nucleotide sequence ID" value="XM_002999282.1"/>
</dbReference>